<reference evidence="1 2" key="1">
    <citation type="journal article" date="2022" name="Nat. Ecol. Evol.">
        <title>A masculinizing supergene underlies an exaggerated male reproductive morph in a spider.</title>
        <authorList>
            <person name="Hendrickx F."/>
            <person name="De Corte Z."/>
            <person name="Sonet G."/>
            <person name="Van Belleghem S.M."/>
            <person name="Kostlbacher S."/>
            <person name="Vangestel C."/>
        </authorList>
    </citation>
    <scope>NUCLEOTIDE SEQUENCE [LARGE SCALE GENOMIC DNA]</scope>
    <source>
        <strain evidence="1">W744_W776</strain>
    </source>
</reference>
<organism evidence="1 2">
    <name type="scientific">Oedothorax gibbosus</name>
    <dbReference type="NCBI Taxonomy" id="931172"/>
    <lineage>
        <taxon>Eukaryota</taxon>
        <taxon>Metazoa</taxon>
        <taxon>Ecdysozoa</taxon>
        <taxon>Arthropoda</taxon>
        <taxon>Chelicerata</taxon>
        <taxon>Arachnida</taxon>
        <taxon>Araneae</taxon>
        <taxon>Araneomorphae</taxon>
        <taxon>Entelegynae</taxon>
        <taxon>Araneoidea</taxon>
        <taxon>Linyphiidae</taxon>
        <taxon>Erigoninae</taxon>
        <taxon>Oedothorax</taxon>
    </lineage>
</organism>
<proteinExistence type="predicted"/>
<gene>
    <name evidence="1" type="ORF">JTE90_003405</name>
</gene>
<evidence type="ECO:0000313" key="1">
    <source>
        <dbReference type="EMBL" id="KAG8176774.1"/>
    </source>
</evidence>
<dbReference type="Proteomes" id="UP000827092">
    <property type="component" value="Unassembled WGS sequence"/>
</dbReference>
<evidence type="ECO:0000313" key="2">
    <source>
        <dbReference type="Proteomes" id="UP000827092"/>
    </source>
</evidence>
<protein>
    <submittedName>
        <fullName evidence="1">Uncharacterized protein</fullName>
    </submittedName>
</protein>
<accession>A0AAV6TYC3</accession>
<name>A0AAV6TYC3_9ARAC</name>
<keyword evidence="2" id="KW-1185">Reference proteome</keyword>
<dbReference type="AlphaFoldDB" id="A0AAV6TYC3"/>
<comment type="caution">
    <text evidence="1">The sequence shown here is derived from an EMBL/GenBank/DDBJ whole genome shotgun (WGS) entry which is preliminary data.</text>
</comment>
<sequence length="300" mass="33292">MTNPITAIYRESDSELHLSPSHEHYPSVVRDFILPHVDFFTTLVVVAGDDDYAVDDVTEIEFHDDPINAVLVPIPPAEEGAVRSFLADFEETLRGGNGTDDIRVGGSLGELSPADFERERRIYLEEIVSRIRLAKSERGDDWSPMLLPPETRMKLEVSLLGSAHLSPASQASFSSTPFTMATTFTSSTIAPFLMEPVGAAGGSNLGSLLPLGDDWEENSIFVRNVGQASWHGILSYYVFQQEIQGPTVFLGGTKSPPSGSDCKCTTQRSWIHQRTGGSTSLWRWMWVTWRTHLSRRRFSA</sequence>
<dbReference type="EMBL" id="JAFNEN010000849">
    <property type="protein sequence ID" value="KAG8176774.1"/>
    <property type="molecule type" value="Genomic_DNA"/>
</dbReference>